<dbReference type="Proteomes" id="UP000886111">
    <property type="component" value="Unassembled WGS sequence"/>
</dbReference>
<dbReference type="PANTHER" id="PTHR38659:SF1">
    <property type="entry name" value="METAL DEPENDENT PHOSPHOHYDROLASE"/>
    <property type="match status" value="1"/>
</dbReference>
<evidence type="ECO:0000313" key="1">
    <source>
        <dbReference type="EMBL" id="HHE55383.1"/>
    </source>
</evidence>
<feature type="non-terminal residue" evidence="1">
    <location>
        <position position="1"/>
    </location>
</feature>
<dbReference type="GO" id="GO:0016787">
    <property type="term" value="F:hydrolase activity"/>
    <property type="evidence" value="ECO:0007669"/>
    <property type="project" value="UniProtKB-KW"/>
</dbReference>
<protein>
    <submittedName>
        <fullName evidence="1">HAD family hydrolase</fullName>
    </submittedName>
</protein>
<keyword evidence="1" id="KW-0378">Hydrolase</keyword>
<dbReference type="EMBL" id="DRTD01000463">
    <property type="protein sequence ID" value="HHE55383.1"/>
    <property type="molecule type" value="Genomic_DNA"/>
</dbReference>
<reference evidence="1" key="1">
    <citation type="journal article" date="2020" name="mSystems">
        <title>Genome- and Community-Level Interaction Insights into Carbon Utilization and Element Cycling Functions of Hydrothermarchaeota in Hydrothermal Sediment.</title>
        <authorList>
            <person name="Zhou Z."/>
            <person name="Liu Y."/>
            <person name="Xu W."/>
            <person name="Pan J."/>
            <person name="Luo Z.H."/>
            <person name="Li M."/>
        </authorList>
    </citation>
    <scope>NUCLEOTIDE SEQUENCE [LARGE SCALE GENOMIC DNA]</scope>
    <source>
        <strain evidence="1">HyVt-76</strain>
    </source>
</reference>
<proteinExistence type="predicted"/>
<dbReference type="AlphaFoldDB" id="A0A7V5H6G4"/>
<accession>A0A7V5H6G4</accession>
<sequence>ILGHANFSGVPRETLMAKTLYAVDELCGFLVAVTLVRPNKSIGEVKVKSVKKKLKDKSFAAKVNRDEIREGAEELGVPFEEHVEFVVKALSKVAPELGLNP</sequence>
<dbReference type="PANTHER" id="PTHR38659">
    <property type="entry name" value="METAL-DEPENDENT PHOSPHOHYDROLASE"/>
    <property type="match status" value="1"/>
</dbReference>
<organism evidence="1">
    <name type="scientific">Caldithrix abyssi</name>
    <dbReference type="NCBI Taxonomy" id="187145"/>
    <lineage>
        <taxon>Bacteria</taxon>
        <taxon>Pseudomonadati</taxon>
        <taxon>Calditrichota</taxon>
        <taxon>Calditrichia</taxon>
        <taxon>Calditrichales</taxon>
        <taxon>Calditrichaceae</taxon>
        <taxon>Caldithrix</taxon>
    </lineage>
</organism>
<gene>
    <name evidence="1" type="ORF">ENL21_06340</name>
</gene>
<comment type="caution">
    <text evidence="1">The sequence shown here is derived from an EMBL/GenBank/DDBJ whole genome shotgun (WGS) entry which is preliminary data.</text>
</comment>
<name>A0A7V5H6G4_CALAY</name>